<dbReference type="Pfam" id="PF04884">
    <property type="entry name" value="UVB_sens_prot"/>
    <property type="match status" value="1"/>
</dbReference>
<evidence type="ECO:0000256" key="1">
    <source>
        <dbReference type="ARBA" id="ARBA00004370"/>
    </source>
</evidence>
<keyword evidence="9" id="KW-1185">Reference proteome</keyword>
<organism evidence="8 9">
    <name type="scientific">Leptomonas seymouri</name>
    <dbReference type="NCBI Taxonomy" id="5684"/>
    <lineage>
        <taxon>Eukaryota</taxon>
        <taxon>Discoba</taxon>
        <taxon>Euglenozoa</taxon>
        <taxon>Kinetoplastea</taxon>
        <taxon>Metakinetoplastina</taxon>
        <taxon>Trypanosomatida</taxon>
        <taxon>Trypanosomatidae</taxon>
        <taxon>Leishmaniinae</taxon>
        <taxon>Leptomonas</taxon>
    </lineage>
</organism>
<keyword evidence="4" id="KW-1133">Transmembrane helix</keyword>
<dbReference type="EMBL" id="LJSK01000089">
    <property type="protein sequence ID" value="KPI87431.1"/>
    <property type="molecule type" value="Genomic_DNA"/>
</dbReference>
<sequence length="609" mass="68281">MFCKHTTLVWSSLRLSALCQRRKAYAMGAGSGFRSFVSCSSRQGTLMTSSPLTTAQRMKSSGLEKNNKSNDESNPLRTDNQKKPSAQAAFTTAVGAADCARPSSSLPHSWLLSAFRKQRSSSSTDEVPKIDETGLTLYFSQGMTDYCWKDLPGSPHVRSPSVLHRETIANRIRLFGMPKGYPDTTAENFQSFFYLSQASAFVSNFASSIGFQSLLSGFFLGSSPQLWMLKDLIPALLAAYMANRVVSYENRPKFWFCVSVFMNNITVISDMIIPSAVPNHLLAAAIVTSTVKQSASLMYFVTRAAALQHYAINNNLAELTKKFNSFGIVNYTVATAFGIVYCSSIASFTAQLVTVVACCLTNMYLSSKSMTPITFRLLNFGTMYLLLRAYLKESGRIMTPQEISDLLGVRMSPLLALKKAGIEIDGATELIYVSPPIDKLIIRSDALDEDVLYLNNNHMFMLAMWKPAPIPLTLRDCWRRHELPSLPNFIRQRKWRQVDPQVVEVERKFHGNRLCLLVHHKCTAKDLVAAYLIMYSAVLLHATTEDELRAFIRQCHAEQDVWHKEGEAFREALEAVNWDVQLPALDHHNYRMSELIVPPRMRSQAANCA</sequence>
<dbReference type="InterPro" id="IPR054549">
    <property type="entry name" value="UVB_sens_RUS_dom"/>
</dbReference>
<reference evidence="8 9" key="1">
    <citation type="journal article" date="2015" name="PLoS Pathog.">
        <title>Leptomonas seymouri: Adaptations to the Dixenous Life Cycle Analyzed by Genome Sequencing, Transcriptome Profiling and Co-infection with Leishmania donovani.</title>
        <authorList>
            <person name="Kraeva N."/>
            <person name="Butenko A."/>
            <person name="Hlavacova J."/>
            <person name="Kostygov A."/>
            <person name="Myskova J."/>
            <person name="Grybchuk D."/>
            <person name="Lestinova T."/>
            <person name="Votypka J."/>
            <person name="Volf P."/>
            <person name="Opperdoes F."/>
            <person name="Flegontov P."/>
            <person name="Lukes J."/>
            <person name="Yurchenko V."/>
        </authorList>
    </citation>
    <scope>NUCLEOTIDE SEQUENCE [LARGE SCALE GENOMIC DNA]</scope>
    <source>
        <strain evidence="8 9">ATCC 30220</strain>
    </source>
</reference>
<feature type="region of interest" description="Disordered" evidence="6">
    <location>
        <begin position="44"/>
        <end position="87"/>
    </location>
</feature>
<accession>A0A0N1I637</accession>
<evidence type="ECO:0000313" key="9">
    <source>
        <dbReference type="Proteomes" id="UP000038009"/>
    </source>
</evidence>
<gene>
    <name evidence="8" type="ORF">ABL78_3515</name>
</gene>
<feature type="domain" description="Protein root UVB sensitive/RUS" evidence="7">
    <location>
        <begin position="165"/>
        <end position="393"/>
    </location>
</feature>
<evidence type="ECO:0000256" key="5">
    <source>
        <dbReference type="ARBA" id="ARBA00023136"/>
    </source>
</evidence>
<evidence type="ECO:0000256" key="3">
    <source>
        <dbReference type="ARBA" id="ARBA00022692"/>
    </source>
</evidence>
<evidence type="ECO:0000256" key="2">
    <source>
        <dbReference type="ARBA" id="ARBA00007558"/>
    </source>
</evidence>
<dbReference type="AlphaFoldDB" id="A0A0N1I637"/>
<comment type="subcellular location">
    <subcellularLocation>
        <location evidence="1">Membrane</location>
    </subcellularLocation>
</comment>
<evidence type="ECO:0000256" key="6">
    <source>
        <dbReference type="SAM" id="MobiDB-lite"/>
    </source>
</evidence>
<evidence type="ECO:0000313" key="8">
    <source>
        <dbReference type="EMBL" id="KPI87431.1"/>
    </source>
</evidence>
<comment type="caution">
    <text evidence="8">The sequence shown here is derived from an EMBL/GenBank/DDBJ whole genome shotgun (WGS) entry which is preliminary data.</text>
</comment>
<evidence type="ECO:0000256" key="4">
    <source>
        <dbReference type="ARBA" id="ARBA00022989"/>
    </source>
</evidence>
<name>A0A0N1I637_LEPSE</name>
<dbReference type="OrthoDB" id="364779at2759"/>
<dbReference type="PANTHER" id="PTHR12770:SF31">
    <property type="entry name" value="RUS FAMILY MEMBER 1"/>
    <property type="match status" value="1"/>
</dbReference>
<dbReference type="GO" id="GO:0016020">
    <property type="term" value="C:membrane"/>
    <property type="evidence" value="ECO:0007669"/>
    <property type="project" value="UniProtKB-SubCell"/>
</dbReference>
<dbReference type="PANTHER" id="PTHR12770">
    <property type="entry name" value="RUS1 FAMILY PROTEIN C16ORF58"/>
    <property type="match status" value="1"/>
</dbReference>
<dbReference type="OMA" id="LAMWKPA"/>
<dbReference type="VEuPathDB" id="TriTrypDB:Lsey_0089_0310"/>
<protein>
    <recommendedName>
        <fullName evidence="7">Protein root UVB sensitive/RUS domain-containing protein</fullName>
    </recommendedName>
</protein>
<keyword evidence="3" id="KW-0812">Transmembrane</keyword>
<keyword evidence="5" id="KW-0472">Membrane</keyword>
<dbReference type="InterPro" id="IPR006968">
    <property type="entry name" value="RUS_fam"/>
</dbReference>
<dbReference type="Proteomes" id="UP000038009">
    <property type="component" value="Unassembled WGS sequence"/>
</dbReference>
<feature type="compositionally biased region" description="Polar residues" evidence="6">
    <location>
        <begin position="44"/>
        <end position="59"/>
    </location>
</feature>
<proteinExistence type="inferred from homology"/>
<evidence type="ECO:0000259" key="7">
    <source>
        <dbReference type="Pfam" id="PF04884"/>
    </source>
</evidence>
<comment type="similarity">
    <text evidence="2">Belongs to the RUS1 family.</text>
</comment>